<proteinExistence type="predicted"/>
<dbReference type="RefSeq" id="WP_230840394.1">
    <property type="nucleotide sequence ID" value="NZ_CP063845.1"/>
</dbReference>
<feature type="transmembrane region" description="Helical" evidence="1">
    <location>
        <begin position="6"/>
        <end position="27"/>
    </location>
</feature>
<keyword evidence="1" id="KW-0472">Membrane</keyword>
<evidence type="ECO:0000313" key="2">
    <source>
        <dbReference type="EMBL" id="UFP93394.1"/>
    </source>
</evidence>
<gene>
    <name evidence="2" type="ORF">ISF26_16530</name>
</gene>
<feature type="transmembrane region" description="Helical" evidence="1">
    <location>
        <begin position="63"/>
        <end position="81"/>
    </location>
</feature>
<accession>A0ABY3PIE8</accession>
<feature type="transmembrane region" description="Helical" evidence="1">
    <location>
        <begin position="39"/>
        <end position="57"/>
    </location>
</feature>
<protein>
    <submittedName>
        <fullName evidence="2">Uncharacterized protein</fullName>
    </submittedName>
</protein>
<organism evidence="2 3">
    <name type="scientific">Gloeobacter morelensis MG652769</name>
    <dbReference type="NCBI Taxonomy" id="2781736"/>
    <lineage>
        <taxon>Bacteria</taxon>
        <taxon>Bacillati</taxon>
        <taxon>Cyanobacteriota</taxon>
        <taxon>Cyanophyceae</taxon>
        <taxon>Gloeobacterales</taxon>
        <taxon>Gloeobacteraceae</taxon>
        <taxon>Gloeobacter</taxon>
        <taxon>Gloeobacter morelensis</taxon>
    </lineage>
</organism>
<evidence type="ECO:0000313" key="3">
    <source>
        <dbReference type="Proteomes" id="UP001054846"/>
    </source>
</evidence>
<name>A0ABY3PIE8_9CYAN</name>
<dbReference type="EMBL" id="CP063845">
    <property type="protein sequence ID" value="UFP93394.1"/>
    <property type="molecule type" value="Genomic_DNA"/>
</dbReference>
<reference evidence="2 3" key="1">
    <citation type="journal article" date="2021" name="Genome Biol. Evol.">
        <title>Complete Genome Sequencing of a Novel Gloeobacter Species from a Waterfall Cave in Mexico.</title>
        <authorList>
            <person name="Saw J.H."/>
            <person name="Cardona T."/>
            <person name="Montejano G."/>
        </authorList>
    </citation>
    <scope>NUCLEOTIDE SEQUENCE [LARGE SCALE GENOMIC DNA]</scope>
    <source>
        <strain evidence="2">MG652769</strain>
    </source>
</reference>
<sequence>MEGFFAMVPDLIKSLAAGAIVLCAVEFTRHQSGKQSSKFVSATWGLMAVVAIVYSYWQRPLGAVVFLSTMVLFLVVSWPLLKKL</sequence>
<keyword evidence="3" id="KW-1185">Reference proteome</keyword>
<keyword evidence="1" id="KW-1133">Transmembrane helix</keyword>
<dbReference type="Proteomes" id="UP001054846">
    <property type="component" value="Chromosome"/>
</dbReference>
<keyword evidence="1" id="KW-0812">Transmembrane</keyword>
<evidence type="ECO:0000256" key="1">
    <source>
        <dbReference type="SAM" id="Phobius"/>
    </source>
</evidence>